<gene>
    <name evidence="1" type="ORF">CHU95_21870</name>
</gene>
<comment type="caution">
    <text evidence="1">The sequence shown here is derived from an EMBL/GenBank/DDBJ whole genome shotgun (WGS) entry which is preliminary data.</text>
</comment>
<reference evidence="1 2" key="1">
    <citation type="submission" date="2017-07" db="EMBL/GenBank/DDBJ databases">
        <title>Niveispirillum cyanobacteriorum sp. nov., isolated from cyanobacterial aggregates in a eutrophic lake.</title>
        <authorList>
            <person name="Cai H."/>
        </authorList>
    </citation>
    <scope>NUCLEOTIDE SEQUENCE [LARGE SCALE GENOMIC DNA]</scope>
    <source>
        <strain evidence="2">TH1-14</strain>
    </source>
</reference>
<dbReference type="AlphaFoldDB" id="A0A255YRC7"/>
<evidence type="ECO:0000313" key="2">
    <source>
        <dbReference type="Proteomes" id="UP000216998"/>
    </source>
</evidence>
<proteinExistence type="predicted"/>
<dbReference type="OrthoDB" id="7350079at2"/>
<evidence type="ECO:0000313" key="1">
    <source>
        <dbReference type="EMBL" id="OYQ31776.1"/>
    </source>
</evidence>
<keyword evidence="2" id="KW-1185">Reference proteome</keyword>
<evidence type="ECO:0008006" key="3">
    <source>
        <dbReference type="Google" id="ProtNLM"/>
    </source>
</evidence>
<protein>
    <recommendedName>
        <fullName evidence="3">PAS domain-containing protein</fullName>
    </recommendedName>
</protein>
<dbReference type="Proteomes" id="UP000216998">
    <property type="component" value="Unassembled WGS sequence"/>
</dbReference>
<accession>A0A255YRC7</accession>
<dbReference type="RefSeq" id="WP_094458529.1">
    <property type="nucleotide sequence ID" value="NZ_NOXU01000032.1"/>
</dbReference>
<dbReference type="EMBL" id="NOXU01000032">
    <property type="protein sequence ID" value="OYQ31776.1"/>
    <property type="molecule type" value="Genomic_DNA"/>
</dbReference>
<dbReference type="Pfam" id="PF07310">
    <property type="entry name" value="PAS_5"/>
    <property type="match status" value="1"/>
</dbReference>
<name>A0A255YRC7_9PROT</name>
<sequence length="200" mass="21969">MPSRHPAGACSGSDVTGVACVPDMAITGIDAVGDPRLRGLVAYWAHCRTAGSPAPARHHLNPADIQPLLPWIMLLDVMEDDYRYRLVGTALDGLFGRALTGTTLRRAWPAHLGDHWRHWMDRARRDACPATTRSVVNTRRGRMRLEAVILPLSNQPGCIDMLLCGLSGSSARHRYSPLLRPTDEVLEDELISFEASALTL</sequence>
<dbReference type="InterPro" id="IPR009922">
    <property type="entry name" value="DUF1457"/>
</dbReference>
<organism evidence="1 2">
    <name type="scientific">Niveispirillum lacus</name>
    <dbReference type="NCBI Taxonomy" id="1981099"/>
    <lineage>
        <taxon>Bacteria</taxon>
        <taxon>Pseudomonadati</taxon>
        <taxon>Pseudomonadota</taxon>
        <taxon>Alphaproteobacteria</taxon>
        <taxon>Rhodospirillales</taxon>
        <taxon>Azospirillaceae</taxon>
        <taxon>Niveispirillum</taxon>
    </lineage>
</organism>